<evidence type="ECO:0000313" key="10">
    <source>
        <dbReference type="EMBL" id="MFB6394137.1"/>
    </source>
</evidence>
<dbReference type="GO" id="GO:0005524">
    <property type="term" value="F:ATP binding"/>
    <property type="evidence" value="ECO:0007669"/>
    <property type="project" value="UniProtKB-KW"/>
</dbReference>
<feature type="transmembrane region" description="Helical" evidence="7">
    <location>
        <begin position="21"/>
        <end position="43"/>
    </location>
</feature>
<evidence type="ECO:0000259" key="8">
    <source>
        <dbReference type="PROSITE" id="PS50893"/>
    </source>
</evidence>
<evidence type="ECO:0000259" key="9">
    <source>
        <dbReference type="PROSITE" id="PS50929"/>
    </source>
</evidence>
<evidence type="ECO:0000256" key="4">
    <source>
        <dbReference type="ARBA" id="ARBA00022840"/>
    </source>
</evidence>
<dbReference type="PANTHER" id="PTHR24221">
    <property type="entry name" value="ATP-BINDING CASSETTE SUB-FAMILY B"/>
    <property type="match status" value="1"/>
</dbReference>
<dbReference type="InterPro" id="IPR003439">
    <property type="entry name" value="ABC_transporter-like_ATP-bd"/>
</dbReference>
<sequence length="586" mass="60204">MTDTDAPRPLTTILGPIRGQLAAAIVLQTAASAAGIGMLVAMAEIGKRLLDPAADGTVWAVALAGAGAALASVLLAAAANVVTHLADTALQLRLRRGLADRLGRVPLSWYGGRGSGQVKKVVHDDVQAMHYLVAHTVLDVTSVVVAPVAALTYLATVDWRLALVCTLPLAAGAALFRHAMAGAGPKMAAYGRAAREINSAAVEFVDGIAVLKTFGRAGAAHRRFREAADAFSDFFARWAAGTTAVTTTSQLVVTAPVVLLVVLASGLPAAVAGWIPPSALVAFILLAPAVAAPVAGIGTRVQALRTGLTAAGDVAALLDEPADSRRIEPVQPVGTTVRLDDVGFSYDGTSRVLEGVNLELAPGTVTALVGPSGAGKTTVARLIAGLHEPTTGTVTVGGADIGDLDPALLHRTVGFVLQEVILLRTSIADNIALARPHATRAEIEAAARAAQIHDRIAAQPGGYDAVVGVDVSLSGGEAQRLSIARALLADAPVMVLDEATAYADPHAEAQIQRALSALAAGRTLLVIAHRLASVRTADQIVVLDHGRVVERGRHDDLLAADGRYARMWRAQETITPVAAGGKKEAP</sequence>
<feature type="domain" description="ABC transporter" evidence="8">
    <location>
        <begin position="337"/>
        <end position="570"/>
    </location>
</feature>
<name>A0ABV5CQ57_9ACTN</name>
<comment type="caution">
    <text evidence="10">The sequence shown here is derived from an EMBL/GenBank/DDBJ whole genome shotgun (WGS) entry which is preliminary data.</text>
</comment>
<dbReference type="PROSITE" id="PS50893">
    <property type="entry name" value="ABC_TRANSPORTER_2"/>
    <property type="match status" value="1"/>
</dbReference>
<keyword evidence="3" id="KW-0547">Nucleotide-binding</keyword>
<dbReference type="SUPFAM" id="SSF52540">
    <property type="entry name" value="P-loop containing nucleoside triphosphate hydrolases"/>
    <property type="match status" value="1"/>
</dbReference>
<reference evidence="10 11" key="1">
    <citation type="submission" date="2024-04" db="EMBL/GenBank/DDBJ databases">
        <title>Polymorphospora sp. isolated from Baiyangdian Lake in Xiong'an New Area.</title>
        <authorList>
            <person name="Zhang X."/>
            <person name="Liu J."/>
        </authorList>
    </citation>
    <scope>NUCLEOTIDE SEQUENCE [LARGE SCALE GENOMIC DNA]</scope>
    <source>
        <strain evidence="10 11">2-325</strain>
    </source>
</reference>
<evidence type="ECO:0000256" key="7">
    <source>
        <dbReference type="SAM" id="Phobius"/>
    </source>
</evidence>
<feature type="transmembrane region" description="Helical" evidence="7">
    <location>
        <begin position="159"/>
        <end position="176"/>
    </location>
</feature>
<keyword evidence="2 7" id="KW-0812">Transmembrane</keyword>
<keyword evidence="5 7" id="KW-1133">Transmembrane helix</keyword>
<evidence type="ECO:0000256" key="1">
    <source>
        <dbReference type="ARBA" id="ARBA00004651"/>
    </source>
</evidence>
<dbReference type="InterPro" id="IPR036640">
    <property type="entry name" value="ABC1_TM_sf"/>
</dbReference>
<evidence type="ECO:0000256" key="3">
    <source>
        <dbReference type="ARBA" id="ARBA00022741"/>
    </source>
</evidence>
<dbReference type="InterPro" id="IPR011527">
    <property type="entry name" value="ABC1_TM_dom"/>
</dbReference>
<dbReference type="Gene3D" id="3.40.50.300">
    <property type="entry name" value="P-loop containing nucleotide triphosphate hydrolases"/>
    <property type="match status" value="1"/>
</dbReference>
<gene>
    <name evidence="10" type="ORF">AAFH96_13610</name>
</gene>
<dbReference type="Proteomes" id="UP001582793">
    <property type="component" value="Unassembled WGS sequence"/>
</dbReference>
<dbReference type="Pfam" id="PF00664">
    <property type="entry name" value="ABC_membrane"/>
    <property type="match status" value="1"/>
</dbReference>
<comment type="subcellular location">
    <subcellularLocation>
        <location evidence="1">Cell membrane</location>
        <topology evidence="1">Multi-pass membrane protein</topology>
    </subcellularLocation>
</comment>
<evidence type="ECO:0000256" key="2">
    <source>
        <dbReference type="ARBA" id="ARBA00022692"/>
    </source>
</evidence>
<evidence type="ECO:0000313" key="11">
    <source>
        <dbReference type="Proteomes" id="UP001582793"/>
    </source>
</evidence>
<dbReference type="SUPFAM" id="SSF90123">
    <property type="entry name" value="ABC transporter transmembrane region"/>
    <property type="match status" value="1"/>
</dbReference>
<dbReference type="EMBL" id="JBCGDC010000031">
    <property type="protein sequence ID" value="MFB6394137.1"/>
    <property type="molecule type" value="Genomic_DNA"/>
</dbReference>
<evidence type="ECO:0000256" key="6">
    <source>
        <dbReference type="ARBA" id="ARBA00023136"/>
    </source>
</evidence>
<dbReference type="Gene3D" id="1.20.1560.10">
    <property type="entry name" value="ABC transporter type 1, transmembrane domain"/>
    <property type="match status" value="1"/>
</dbReference>
<dbReference type="Pfam" id="PF00005">
    <property type="entry name" value="ABC_tran"/>
    <property type="match status" value="1"/>
</dbReference>
<dbReference type="PANTHER" id="PTHR24221:SF654">
    <property type="entry name" value="ATP-BINDING CASSETTE SUB-FAMILY B MEMBER 6"/>
    <property type="match status" value="1"/>
</dbReference>
<protein>
    <submittedName>
        <fullName evidence="10">ABC transporter ATP-binding protein</fullName>
    </submittedName>
</protein>
<dbReference type="SMART" id="SM00382">
    <property type="entry name" value="AAA"/>
    <property type="match status" value="1"/>
</dbReference>
<dbReference type="PROSITE" id="PS00211">
    <property type="entry name" value="ABC_TRANSPORTER_1"/>
    <property type="match status" value="1"/>
</dbReference>
<organism evidence="10 11">
    <name type="scientific">Polymorphospora lycopeni</name>
    <dbReference type="NCBI Taxonomy" id="3140240"/>
    <lineage>
        <taxon>Bacteria</taxon>
        <taxon>Bacillati</taxon>
        <taxon>Actinomycetota</taxon>
        <taxon>Actinomycetes</taxon>
        <taxon>Micromonosporales</taxon>
        <taxon>Micromonosporaceae</taxon>
        <taxon>Polymorphospora</taxon>
    </lineage>
</organism>
<proteinExistence type="predicted"/>
<feature type="transmembrane region" description="Helical" evidence="7">
    <location>
        <begin position="251"/>
        <end position="274"/>
    </location>
</feature>
<dbReference type="PROSITE" id="PS50929">
    <property type="entry name" value="ABC_TM1F"/>
    <property type="match status" value="1"/>
</dbReference>
<accession>A0ABV5CQ57</accession>
<feature type="domain" description="ABC transmembrane type-1" evidence="9">
    <location>
        <begin position="22"/>
        <end position="306"/>
    </location>
</feature>
<feature type="transmembrane region" description="Helical" evidence="7">
    <location>
        <begin position="58"/>
        <end position="86"/>
    </location>
</feature>
<dbReference type="InterPro" id="IPR027417">
    <property type="entry name" value="P-loop_NTPase"/>
</dbReference>
<keyword evidence="4 10" id="KW-0067">ATP-binding</keyword>
<keyword evidence="11" id="KW-1185">Reference proteome</keyword>
<feature type="transmembrane region" description="Helical" evidence="7">
    <location>
        <begin position="280"/>
        <end position="298"/>
    </location>
</feature>
<dbReference type="InterPro" id="IPR017871">
    <property type="entry name" value="ABC_transporter-like_CS"/>
</dbReference>
<evidence type="ECO:0000256" key="5">
    <source>
        <dbReference type="ARBA" id="ARBA00022989"/>
    </source>
</evidence>
<feature type="transmembrane region" description="Helical" evidence="7">
    <location>
        <begin position="129"/>
        <end position="153"/>
    </location>
</feature>
<dbReference type="InterPro" id="IPR039421">
    <property type="entry name" value="Type_1_exporter"/>
</dbReference>
<keyword evidence="6 7" id="KW-0472">Membrane</keyword>
<dbReference type="InterPro" id="IPR003593">
    <property type="entry name" value="AAA+_ATPase"/>
</dbReference>
<dbReference type="RefSeq" id="WP_375734371.1">
    <property type="nucleotide sequence ID" value="NZ_JBCGDC010000031.1"/>
</dbReference>